<dbReference type="SMART" id="SM00173">
    <property type="entry name" value="RAS"/>
    <property type="match status" value="1"/>
</dbReference>
<protein>
    <recommendedName>
        <fullName evidence="4">F-box domain-containing protein</fullName>
    </recommendedName>
</protein>
<dbReference type="SMART" id="SM00256">
    <property type="entry name" value="FBOX"/>
    <property type="match status" value="1"/>
</dbReference>
<evidence type="ECO:0000313" key="5">
    <source>
        <dbReference type="EMBL" id="KAG2392854.1"/>
    </source>
</evidence>
<dbReference type="EMBL" id="PYSW02000003">
    <property type="protein sequence ID" value="KAG2392854.1"/>
    <property type="molecule type" value="Genomic_DNA"/>
</dbReference>
<feature type="domain" description="F-box" evidence="4">
    <location>
        <begin position="64"/>
        <end position="111"/>
    </location>
</feature>
<name>A0AA88H3A0_NAELO</name>
<dbReference type="InterPro" id="IPR001806">
    <property type="entry name" value="Small_GTPase"/>
</dbReference>
<dbReference type="InterPro" id="IPR001810">
    <property type="entry name" value="F-box_dom"/>
</dbReference>
<dbReference type="InterPro" id="IPR036047">
    <property type="entry name" value="F-box-like_dom_sf"/>
</dbReference>
<dbReference type="PRINTS" id="PR00449">
    <property type="entry name" value="RASTRNSFRMNG"/>
</dbReference>
<dbReference type="CDD" id="cd09917">
    <property type="entry name" value="F-box_SF"/>
    <property type="match status" value="1"/>
</dbReference>
<dbReference type="PROSITE" id="PS51419">
    <property type="entry name" value="RAB"/>
    <property type="match status" value="1"/>
</dbReference>
<organism evidence="5 6">
    <name type="scientific">Naegleria lovaniensis</name>
    <name type="common">Amoeba</name>
    <dbReference type="NCBI Taxonomy" id="51637"/>
    <lineage>
        <taxon>Eukaryota</taxon>
        <taxon>Discoba</taxon>
        <taxon>Heterolobosea</taxon>
        <taxon>Tetramitia</taxon>
        <taxon>Eutetramitia</taxon>
        <taxon>Vahlkampfiidae</taxon>
        <taxon>Naegleria</taxon>
    </lineage>
</organism>
<dbReference type="Proteomes" id="UP000816034">
    <property type="component" value="Unassembled WGS sequence"/>
</dbReference>
<dbReference type="GeneID" id="68101885"/>
<dbReference type="PANTHER" id="PTHR47977">
    <property type="entry name" value="RAS-RELATED PROTEIN RAB"/>
    <property type="match status" value="1"/>
</dbReference>
<evidence type="ECO:0000259" key="4">
    <source>
        <dbReference type="PROSITE" id="PS50181"/>
    </source>
</evidence>
<dbReference type="Pfam" id="PF00071">
    <property type="entry name" value="Ras"/>
    <property type="match status" value="1"/>
</dbReference>
<dbReference type="RefSeq" id="XP_044554748.1">
    <property type="nucleotide sequence ID" value="XM_044699618.1"/>
</dbReference>
<dbReference type="GO" id="GO:0003924">
    <property type="term" value="F:GTPase activity"/>
    <property type="evidence" value="ECO:0007669"/>
    <property type="project" value="InterPro"/>
</dbReference>
<proteinExistence type="predicted"/>
<reference evidence="5 6" key="1">
    <citation type="journal article" date="2018" name="BMC Genomics">
        <title>The genome of Naegleria lovaniensis, the basis for a comparative approach to unravel pathogenicity factors of the human pathogenic amoeba N. fowleri.</title>
        <authorList>
            <person name="Liechti N."/>
            <person name="Schurch N."/>
            <person name="Bruggmann R."/>
            <person name="Wittwer M."/>
        </authorList>
    </citation>
    <scope>NUCLEOTIDE SEQUENCE [LARGE SCALE GENOMIC DNA]</scope>
    <source>
        <strain evidence="5 6">ATCC 30569</strain>
    </source>
</reference>
<dbReference type="SUPFAM" id="SSF81383">
    <property type="entry name" value="F-box domain"/>
    <property type="match status" value="1"/>
</dbReference>
<dbReference type="SMART" id="SM00175">
    <property type="entry name" value="RAB"/>
    <property type="match status" value="1"/>
</dbReference>
<dbReference type="AlphaFoldDB" id="A0AA88H3A0"/>
<keyword evidence="1" id="KW-0547">Nucleotide-binding</keyword>
<evidence type="ECO:0000256" key="1">
    <source>
        <dbReference type="ARBA" id="ARBA00022741"/>
    </source>
</evidence>
<keyword evidence="2" id="KW-0342">GTP-binding</keyword>
<dbReference type="PROSITE" id="PS50181">
    <property type="entry name" value="FBOX"/>
    <property type="match status" value="1"/>
</dbReference>
<dbReference type="SUPFAM" id="SSF52540">
    <property type="entry name" value="P-loop containing nucleoside triphosphate hydrolases"/>
    <property type="match status" value="1"/>
</dbReference>
<dbReference type="Gene3D" id="3.40.50.300">
    <property type="entry name" value="P-loop containing nucleotide triphosphate hydrolases"/>
    <property type="match status" value="1"/>
</dbReference>
<dbReference type="Gene3D" id="1.20.1280.50">
    <property type="match status" value="1"/>
</dbReference>
<gene>
    <name evidence="5" type="ORF">C9374_009431</name>
</gene>
<sequence length="357" mass="41785">MGNSTTKTHAQPSTKESTCMSDGSDKIICNLFPNYLLVFSTLNHDDEKLKVPDKEKVYNFKNLSILEEYLPDEIIIYILQYLPMKCVLKLGRVSKNFYNYWIEFPQLWNNNSDLCTMLYLPQRYENNHRKNLLFFHNEFKPKIVNAFQYKSSNNGAPFVVKFVLVGSQKCGKSVLADRVFKDIPYEDNYVSTIGVEFRSKFLQLSEEERYGVQVWDTAGDVRFRSFIMSFFKGAKGFYYCFDLSDHSSFETARSIFEDWKSHNGIEKVYEYLESNDACLILLGLKSDLPHMVTQDEIFNFLETVIGISTDKYLHHHRIQYFELSTKKDSLQDLIFPFAYACTILNKPHFFSTPKVCH</sequence>
<dbReference type="GO" id="GO:0005525">
    <property type="term" value="F:GTP binding"/>
    <property type="evidence" value="ECO:0007669"/>
    <property type="project" value="UniProtKB-KW"/>
</dbReference>
<evidence type="ECO:0000313" key="6">
    <source>
        <dbReference type="Proteomes" id="UP000816034"/>
    </source>
</evidence>
<feature type="region of interest" description="Disordered" evidence="3">
    <location>
        <begin position="1"/>
        <end position="21"/>
    </location>
</feature>
<accession>A0AA88H3A0</accession>
<keyword evidence="6" id="KW-1185">Reference proteome</keyword>
<evidence type="ECO:0000256" key="3">
    <source>
        <dbReference type="SAM" id="MobiDB-lite"/>
    </source>
</evidence>
<dbReference type="CDD" id="cd00154">
    <property type="entry name" value="Rab"/>
    <property type="match status" value="1"/>
</dbReference>
<dbReference type="InterPro" id="IPR027417">
    <property type="entry name" value="P-loop_NTPase"/>
</dbReference>
<comment type="caution">
    <text evidence="5">The sequence shown here is derived from an EMBL/GenBank/DDBJ whole genome shotgun (WGS) entry which is preliminary data.</text>
</comment>
<dbReference type="Pfam" id="PF12937">
    <property type="entry name" value="F-box-like"/>
    <property type="match status" value="1"/>
</dbReference>
<dbReference type="InterPro" id="IPR050227">
    <property type="entry name" value="Rab"/>
</dbReference>
<evidence type="ECO:0000256" key="2">
    <source>
        <dbReference type="ARBA" id="ARBA00023134"/>
    </source>
</evidence>